<keyword evidence="6 7" id="KW-0472">Membrane</keyword>
<dbReference type="Gene3D" id="1.20.1510.10">
    <property type="entry name" value="Cation efflux protein transmembrane domain"/>
    <property type="match status" value="1"/>
</dbReference>
<feature type="domain" description="Cation efflux protein cytoplasmic" evidence="9">
    <location>
        <begin position="223"/>
        <end position="298"/>
    </location>
</feature>
<dbReference type="PANTHER" id="PTHR43840">
    <property type="entry name" value="MITOCHONDRIAL METAL TRANSPORTER 1-RELATED"/>
    <property type="match status" value="1"/>
</dbReference>
<evidence type="ECO:0000256" key="1">
    <source>
        <dbReference type="ARBA" id="ARBA00004141"/>
    </source>
</evidence>
<dbReference type="AlphaFoldDB" id="A0A9Q2C6H4"/>
<evidence type="ECO:0000256" key="7">
    <source>
        <dbReference type="SAM" id="Phobius"/>
    </source>
</evidence>
<evidence type="ECO:0000256" key="5">
    <source>
        <dbReference type="ARBA" id="ARBA00022989"/>
    </source>
</evidence>
<evidence type="ECO:0000313" key="11">
    <source>
        <dbReference type="Proteomes" id="UP001199322"/>
    </source>
</evidence>
<dbReference type="InterPro" id="IPR027470">
    <property type="entry name" value="Cation_efflux_CTD"/>
</dbReference>
<dbReference type="GO" id="GO:0008324">
    <property type="term" value="F:monoatomic cation transmembrane transporter activity"/>
    <property type="evidence" value="ECO:0007669"/>
    <property type="project" value="InterPro"/>
</dbReference>
<organism evidence="10 11">
    <name type="scientific">Ralstonia pickettii</name>
    <name type="common">Burkholderia pickettii</name>
    <dbReference type="NCBI Taxonomy" id="329"/>
    <lineage>
        <taxon>Bacteria</taxon>
        <taxon>Pseudomonadati</taxon>
        <taxon>Pseudomonadota</taxon>
        <taxon>Betaproteobacteria</taxon>
        <taxon>Burkholderiales</taxon>
        <taxon>Burkholderiaceae</taxon>
        <taxon>Ralstonia</taxon>
    </lineage>
</organism>
<comment type="caution">
    <text evidence="10">The sequence shown here is derived from an EMBL/GenBank/DDBJ whole genome shotgun (WGS) entry which is preliminary data.</text>
</comment>
<evidence type="ECO:0000256" key="2">
    <source>
        <dbReference type="ARBA" id="ARBA00008114"/>
    </source>
</evidence>
<evidence type="ECO:0000313" key="10">
    <source>
        <dbReference type="EMBL" id="MBX3889064.1"/>
    </source>
</evidence>
<feature type="transmembrane region" description="Helical" evidence="7">
    <location>
        <begin position="128"/>
        <end position="148"/>
    </location>
</feature>
<reference evidence="10" key="1">
    <citation type="submission" date="2018-06" db="EMBL/GenBank/DDBJ databases">
        <authorList>
            <person name="O'Rourke A."/>
        </authorList>
    </citation>
    <scope>NUCLEOTIDE SEQUENCE</scope>
    <source>
        <strain evidence="10">132550021-3</strain>
    </source>
</reference>
<dbReference type="InterPro" id="IPR027469">
    <property type="entry name" value="Cation_efflux_TMD_sf"/>
</dbReference>
<dbReference type="NCBIfam" id="TIGR01297">
    <property type="entry name" value="CDF"/>
    <property type="match status" value="1"/>
</dbReference>
<evidence type="ECO:0000259" key="9">
    <source>
        <dbReference type="Pfam" id="PF16916"/>
    </source>
</evidence>
<dbReference type="SUPFAM" id="SSF160240">
    <property type="entry name" value="Cation efflux protein cytoplasmic domain-like"/>
    <property type="match status" value="1"/>
</dbReference>
<accession>A0A9Q2C6H4</accession>
<evidence type="ECO:0000256" key="6">
    <source>
        <dbReference type="ARBA" id="ARBA00023136"/>
    </source>
</evidence>
<dbReference type="FunFam" id="1.20.1510.10:FF:000006">
    <property type="entry name" value="Divalent cation efflux transporter"/>
    <property type="match status" value="1"/>
</dbReference>
<evidence type="ECO:0000256" key="4">
    <source>
        <dbReference type="ARBA" id="ARBA00022692"/>
    </source>
</evidence>
<dbReference type="InterPro" id="IPR036837">
    <property type="entry name" value="Cation_efflux_CTD_sf"/>
</dbReference>
<keyword evidence="4 7" id="KW-0812">Transmembrane</keyword>
<dbReference type="Pfam" id="PF01545">
    <property type="entry name" value="Cation_efflux"/>
    <property type="match status" value="1"/>
</dbReference>
<dbReference type="InterPro" id="IPR002524">
    <property type="entry name" value="Cation_efflux"/>
</dbReference>
<dbReference type="GO" id="GO:0016020">
    <property type="term" value="C:membrane"/>
    <property type="evidence" value="ECO:0007669"/>
    <property type="project" value="UniProtKB-SubCell"/>
</dbReference>
<comment type="similarity">
    <text evidence="2">Belongs to the cation diffusion facilitator (CDF) transporter (TC 2.A.4) family.</text>
</comment>
<dbReference type="EMBL" id="QGBI01000004">
    <property type="protein sequence ID" value="MBX3889064.1"/>
    <property type="molecule type" value="Genomic_DNA"/>
</dbReference>
<protein>
    <submittedName>
        <fullName evidence="10">Cation diffusion facilitator family transporter</fullName>
    </submittedName>
</protein>
<sequence length="307" mass="33038">MQQPTEIDLDSETPAMKRAAKRSTLVSVGVNLALTAAQLVAGVLAHSQALIADAIHSLSDLVSDFVVLFAGHHSQKEPDAEHHYGHLRFETAASLVLGLLLLTVGVGMLWGAVTKLEHPESISHVKLVGLWVALGALVSKELLFRYMLAVAERVRSSMLIANAWHARSDAASSLVVALGIVGNLLGFHLLDPVAAFVVGLMVARMGWQFGSNALYDLMDRAVDQETASEIREVILGTPGVLGVHDVRTRKMGDMILVDAHLEIESTATVKVGHDIALEARRRVMQRRDVLNVMTHVDPVNGLPAGTS</sequence>
<dbReference type="Gene3D" id="3.30.70.1350">
    <property type="entry name" value="Cation efflux protein, cytoplasmic domain"/>
    <property type="match status" value="1"/>
</dbReference>
<evidence type="ECO:0000259" key="8">
    <source>
        <dbReference type="Pfam" id="PF01545"/>
    </source>
</evidence>
<dbReference type="Proteomes" id="UP001199322">
    <property type="component" value="Unassembled WGS sequence"/>
</dbReference>
<dbReference type="SUPFAM" id="SSF161111">
    <property type="entry name" value="Cation efflux protein transmembrane domain-like"/>
    <property type="match status" value="1"/>
</dbReference>
<keyword evidence="5 7" id="KW-1133">Transmembrane helix</keyword>
<dbReference type="InterPro" id="IPR058533">
    <property type="entry name" value="Cation_efflux_TM"/>
</dbReference>
<feature type="transmembrane region" description="Helical" evidence="7">
    <location>
        <begin position="25"/>
        <end position="44"/>
    </location>
</feature>
<feature type="domain" description="Cation efflux protein transmembrane" evidence="8">
    <location>
        <begin position="25"/>
        <end position="218"/>
    </location>
</feature>
<feature type="transmembrane region" description="Helical" evidence="7">
    <location>
        <begin position="92"/>
        <end position="113"/>
    </location>
</feature>
<gene>
    <name evidence="10" type="ORF">DEE74_04210</name>
</gene>
<name>A0A9Q2C6H4_RALPI</name>
<dbReference type="InterPro" id="IPR050291">
    <property type="entry name" value="CDF_Transporter"/>
</dbReference>
<dbReference type="PANTHER" id="PTHR43840:SF15">
    <property type="entry name" value="MITOCHONDRIAL METAL TRANSPORTER 1-RELATED"/>
    <property type="match status" value="1"/>
</dbReference>
<comment type="subcellular location">
    <subcellularLocation>
        <location evidence="1">Membrane</location>
        <topology evidence="1">Multi-pass membrane protein</topology>
    </subcellularLocation>
</comment>
<proteinExistence type="inferred from homology"/>
<dbReference type="Pfam" id="PF16916">
    <property type="entry name" value="ZT_dimer"/>
    <property type="match status" value="1"/>
</dbReference>
<evidence type="ECO:0000256" key="3">
    <source>
        <dbReference type="ARBA" id="ARBA00022448"/>
    </source>
</evidence>
<keyword evidence="3" id="KW-0813">Transport</keyword>
<dbReference type="RefSeq" id="WP_116574913.1">
    <property type="nucleotide sequence ID" value="NZ_JACBXL010000003.1"/>
</dbReference>